<dbReference type="EC" id="2.7.13.3" evidence="3"/>
<dbReference type="PRINTS" id="PR00344">
    <property type="entry name" value="BCTRLSENSOR"/>
</dbReference>
<dbReference type="RefSeq" id="WP_378931713.1">
    <property type="nucleotide sequence ID" value="NZ_JBHLVO010000003.1"/>
</dbReference>
<dbReference type="InterPro" id="IPR039506">
    <property type="entry name" value="SPOB_a"/>
</dbReference>
<dbReference type="Gene3D" id="3.30.565.10">
    <property type="entry name" value="Histidine kinase-like ATPase, C-terminal domain"/>
    <property type="match status" value="1"/>
</dbReference>
<dbReference type="InterPro" id="IPR016120">
    <property type="entry name" value="Sig_transdc_His_kin_SpoOB"/>
</dbReference>
<protein>
    <recommendedName>
        <fullName evidence="3">histidine kinase</fullName>
        <ecNumber evidence="3">2.7.13.3</ecNumber>
    </recommendedName>
</protein>
<dbReference type="Pfam" id="PF17203">
    <property type="entry name" value="sCache_3_2"/>
    <property type="match status" value="1"/>
</dbReference>
<comment type="catalytic activity">
    <reaction evidence="1">
        <text>ATP + protein L-histidine = ADP + protein N-phospho-L-histidine.</text>
        <dbReference type="EC" id="2.7.13.3"/>
    </reaction>
</comment>
<dbReference type="Pfam" id="PF02518">
    <property type="entry name" value="HATPase_c"/>
    <property type="match status" value="1"/>
</dbReference>
<dbReference type="Gene3D" id="1.10.287.130">
    <property type="match status" value="1"/>
</dbReference>
<keyword evidence="12" id="KW-0902">Two-component regulatory system</keyword>
<evidence type="ECO:0000256" key="2">
    <source>
        <dbReference type="ARBA" id="ARBA00004651"/>
    </source>
</evidence>
<dbReference type="Proteomes" id="UP001589854">
    <property type="component" value="Unassembled WGS sequence"/>
</dbReference>
<dbReference type="SUPFAM" id="SSF55874">
    <property type="entry name" value="ATPase domain of HSP90 chaperone/DNA topoisomerase II/histidine kinase"/>
    <property type="match status" value="1"/>
</dbReference>
<dbReference type="CDD" id="cd00130">
    <property type="entry name" value="PAS"/>
    <property type="match status" value="1"/>
</dbReference>
<dbReference type="InterPro" id="IPR036890">
    <property type="entry name" value="HATPase_C_sf"/>
</dbReference>
<dbReference type="SMART" id="SM00387">
    <property type="entry name" value="HATPase_c"/>
    <property type="match status" value="1"/>
</dbReference>
<comment type="caution">
    <text evidence="16">The sequence shown here is derived from an EMBL/GenBank/DDBJ whole genome shotgun (WGS) entry which is preliminary data.</text>
</comment>
<keyword evidence="11 14" id="KW-1133">Transmembrane helix</keyword>
<dbReference type="SMART" id="SM00091">
    <property type="entry name" value="PAS"/>
    <property type="match status" value="1"/>
</dbReference>
<dbReference type="InterPro" id="IPR013767">
    <property type="entry name" value="PAS_fold"/>
</dbReference>
<dbReference type="InterPro" id="IPR005467">
    <property type="entry name" value="His_kinase_dom"/>
</dbReference>
<evidence type="ECO:0000256" key="6">
    <source>
        <dbReference type="ARBA" id="ARBA00022679"/>
    </source>
</evidence>
<keyword evidence="9" id="KW-0418">Kinase</keyword>
<keyword evidence="4" id="KW-1003">Cell membrane</keyword>
<keyword evidence="10 16" id="KW-0067">ATP-binding</keyword>
<proteinExistence type="predicted"/>
<dbReference type="PANTHER" id="PTHR43547:SF3">
    <property type="entry name" value="SENSOR PROTEIN CITS"/>
    <property type="match status" value="1"/>
</dbReference>
<sequence>MWKFKKLRLQDRIAIFTVSLILFIVLLSSLFYYHTLSNTVEQQLGKRALHVATTVSLIPEIQEAFSAEEPSLIIQPIVEKMRKEIDAKYIVVGNIEGIRYSHPVPERLGQKMMGGDNNRALEYGESYVSKATGSLGPSMRGKVPIKAPGGEIIGVVSVGFSIDDINHRVAEYTKPLIWIALFAFLLGSFGSILLAKNIKRILFGLEPEEIITLYTERNAVIESVREGILVVNNQGKIVIANQAAYDILTLGAEKEVIGKHVLEIIPTTTMLEVLQTGEKQLDRQMVLRNKRIIANRLPVKNGEQVIGVVSSFRLKSDIEQLTEELSQVKRYTDALRAQTHEFNNLLYTISGLIQLGSNEEALSLIHEETVNHQDFVQFIMKKIKDPWLGGILIGFYNRAKELKIEFIFDRESSLEELPQHVDRSYFVSILGNLITNAFESTEKQVSTIKWVRLFITDLGNDVLIEVEDSGDGIEDGLLAVIFERGFSTKEGGNRGLGLSRVKELVTELEGSIAIEKGESNGALFIVAIPKETRGAKL</sequence>
<evidence type="ECO:0000256" key="1">
    <source>
        <dbReference type="ARBA" id="ARBA00000085"/>
    </source>
</evidence>
<feature type="transmembrane region" description="Helical" evidence="14">
    <location>
        <begin position="176"/>
        <end position="195"/>
    </location>
</feature>
<dbReference type="InterPro" id="IPR003594">
    <property type="entry name" value="HATPase_dom"/>
</dbReference>
<feature type="transmembrane region" description="Helical" evidence="14">
    <location>
        <begin position="12"/>
        <end position="33"/>
    </location>
</feature>
<dbReference type="SUPFAM" id="SSF55785">
    <property type="entry name" value="PYP-like sensor domain (PAS domain)"/>
    <property type="match status" value="1"/>
</dbReference>
<dbReference type="SUPFAM" id="SSF55890">
    <property type="entry name" value="Sporulation response regulatory protein Spo0B"/>
    <property type="match status" value="1"/>
</dbReference>
<keyword evidence="7 14" id="KW-0812">Transmembrane</keyword>
<dbReference type="PANTHER" id="PTHR43547">
    <property type="entry name" value="TWO-COMPONENT HISTIDINE KINASE"/>
    <property type="match status" value="1"/>
</dbReference>
<evidence type="ECO:0000256" key="3">
    <source>
        <dbReference type="ARBA" id="ARBA00012438"/>
    </source>
</evidence>
<evidence type="ECO:0000313" key="17">
    <source>
        <dbReference type="Proteomes" id="UP001589854"/>
    </source>
</evidence>
<evidence type="ECO:0000256" key="11">
    <source>
        <dbReference type="ARBA" id="ARBA00022989"/>
    </source>
</evidence>
<dbReference type="GO" id="GO:0005524">
    <property type="term" value="F:ATP binding"/>
    <property type="evidence" value="ECO:0007669"/>
    <property type="project" value="UniProtKB-KW"/>
</dbReference>
<name>A0ABV6GBL5_9BACI</name>
<keyword evidence="17" id="KW-1185">Reference proteome</keyword>
<gene>
    <name evidence="16" type="ORF">ACFFIX_06345</name>
</gene>
<dbReference type="SUPFAM" id="SSF103190">
    <property type="entry name" value="Sensory domain-like"/>
    <property type="match status" value="1"/>
</dbReference>
<evidence type="ECO:0000256" key="13">
    <source>
        <dbReference type="ARBA" id="ARBA00023136"/>
    </source>
</evidence>
<dbReference type="Gene3D" id="3.30.450.20">
    <property type="entry name" value="PAS domain"/>
    <property type="match status" value="2"/>
</dbReference>
<dbReference type="NCBIfam" id="TIGR00229">
    <property type="entry name" value="sensory_box"/>
    <property type="match status" value="1"/>
</dbReference>
<evidence type="ECO:0000256" key="14">
    <source>
        <dbReference type="SAM" id="Phobius"/>
    </source>
</evidence>
<evidence type="ECO:0000256" key="10">
    <source>
        <dbReference type="ARBA" id="ARBA00022840"/>
    </source>
</evidence>
<evidence type="ECO:0000256" key="4">
    <source>
        <dbReference type="ARBA" id="ARBA00022475"/>
    </source>
</evidence>
<evidence type="ECO:0000256" key="8">
    <source>
        <dbReference type="ARBA" id="ARBA00022741"/>
    </source>
</evidence>
<dbReference type="EMBL" id="JBHLVO010000003">
    <property type="protein sequence ID" value="MFC0271069.1"/>
    <property type="molecule type" value="Genomic_DNA"/>
</dbReference>
<keyword evidence="6" id="KW-0808">Transferase</keyword>
<comment type="subcellular location">
    <subcellularLocation>
        <location evidence="2">Cell membrane</location>
        <topology evidence="2">Multi-pass membrane protein</topology>
    </subcellularLocation>
</comment>
<keyword evidence="5" id="KW-0597">Phosphoprotein</keyword>
<dbReference type="Pfam" id="PF14689">
    <property type="entry name" value="SPOB_a"/>
    <property type="match status" value="1"/>
</dbReference>
<keyword evidence="13 14" id="KW-0472">Membrane</keyword>
<reference evidence="16 17" key="1">
    <citation type="submission" date="2024-09" db="EMBL/GenBank/DDBJ databases">
        <authorList>
            <person name="Sun Q."/>
            <person name="Mori K."/>
        </authorList>
    </citation>
    <scope>NUCLEOTIDE SEQUENCE [LARGE SCALE GENOMIC DNA]</scope>
    <source>
        <strain evidence="16 17">CCM 7228</strain>
    </source>
</reference>
<dbReference type="InterPro" id="IPR035965">
    <property type="entry name" value="PAS-like_dom_sf"/>
</dbReference>
<dbReference type="PROSITE" id="PS50109">
    <property type="entry name" value="HIS_KIN"/>
    <property type="match status" value="1"/>
</dbReference>
<dbReference type="InterPro" id="IPR000014">
    <property type="entry name" value="PAS"/>
</dbReference>
<evidence type="ECO:0000313" key="16">
    <source>
        <dbReference type="EMBL" id="MFC0271069.1"/>
    </source>
</evidence>
<organism evidence="16 17">
    <name type="scientific">Metabacillus herbersteinensis</name>
    <dbReference type="NCBI Taxonomy" id="283816"/>
    <lineage>
        <taxon>Bacteria</taxon>
        <taxon>Bacillati</taxon>
        <taxon>Bacillota</taxon>
        <taxon>Bacilli</taxon>
        <taxon>Bacillales</taxon>
        <taxon>Bacillaceae</taxon>
        <taxon>Metabacillus</taxon>
    </lineage>
</organism>
<evidence type="ECO:0000256" key="7">
    <source>
        <dbReference type="ARBA" id="ARBA00022692"/>
    </source>
</evidence>
<evidence type="ECO:0000256" key="12">
    <source>
        <dbReference type="ARBA" id="ARBA00023012"/>
    </source>
</evidence>
<dbReference type="InterPro" id="IPR033463">
    <property type="entry name" value="sCache_3"/>
</dbReference>
<dbReference type="InterPro" id="IPR029151">
    <property type="entry name" value="Sensor-like_sf"/>
</dbReference>
<dbReference type="Pfam" id="PF00989">
    <property type="entry name" value="PAS"/>
    <property type="match status" value="1"/>
</dbReference>
<keyword evidence="8" id="KW-0547">Nucleotide-binding</keyword>
<accession>A0ABV6GBL5</accession>
<evidence type="ECO:0000256" key="9">
    <source>
        <dbReference type="ARBA" id="ARBA00022777"/>
    </source>
</evidence>
<dbReference type="InterPro" id="IPR004358">
    <property type="entry name" value="Sig_transdc_His_kin-like_C"/>
</dbReference>
<evidence type="ECO:0000259" key="15">
    <source>
        <dbReference type="PROSITE" id="PS50109"/>
    </source>
</evidence>
<evidence type="ECO:0000256" key="5">
    <source>
        <dbReference type="ARBA" id="ARBA00022553"/>
    </source>
</evidence>
<feature type="domain" description="Histidine kinase" evidence="15">
    <location>
        <begin position="337"/>
        <end position="532"/>
    </location>
</feature>